<evidence type="ECO:0000313" key="2">
    <source>
        <dbReference type="EMBL" id="MDQ0160800.1"/>
    </source>
</evidence>
<accession>A0ABT9VJ26</accession>
<keyword evidence="1" id="KW-1133">Transmembrane helix</keyword>
<sequence length="115" mass="13648">MKKSFAYLVLGCGLVAIIGYFTLEDTFVSDDNRSKVVQEARKFQKTSNRKETEKDTMDVYDEDGDYVITVPIELWTENQEEDISFWRENREKFIEEYDLPEEDPEGEVDWDKIED</sequence>
<evidence type="ECO:0000313" key="3">
    <source>
        <dbReference type="Proteomes" id="UP001224359"/>
    </source>
</evidence>
<proteinExistence type="predicted"/>
<organism evidence="2 3">
    <name type="scientific">Alkalibacillus salilacus</name>
    <dbReference type="NCBI Taxonomy" id="284582"/>
    <lineage>
        <taxon>Bacteria</taxon>
        <taxon>Bacillati</taxon>
        <taxon>Bacillota</taxon>
        <taxon>Bacilli</taxon>
        <taxon>Bacillales</taxon>
        <taxon>Bacillaceae</taxon>
        <taxon>Alkalibacillus</taxon>
    </lineage>
</organism>
<dbReference type="Proteomes" id="UP001224359">
    <property type="component" value="Unassembled WGS sequence"/>
</dbReference>
<dbReference type="EMBL" id="JAUSTQ010000018">
    <property type="protein sequence ID" value="MDQ0160800.1"/>
    <property type="molecule type" value="Genomic_DNA"/>
</dbReference>
<keyword evidence="1" id="KW-0472">Membrane</keyword>
<feature type="transmembrane region" description="Helical" evidence="1">
    <location>
        <begin position="5"/>
        <end position="23"/>
    </location>
</feature>
<comment type="caution">
    <text evidence="2">The sequence shown here is derived from an EMBL/GenBank/DDBJ whole genome shotgun (WGS) entry which is preliminary data.</text>
</comment>
<dbReference type="RefSeq" id="WP_306978304.1">
    <property type="nucleotide sequence ID" value="NZ_JAUSTQ010000018.1"/>
</dbReference>
<protein>
    <recommendedName>
        <fullName evidence="4">DUF3139 domain-containing protein</fullName>
    </recommendedName>
</protein>
<keyword evidence="1" id="KW-0812">Transmembrane</keyword>
<keyword evidence="3" id="KW-1185">Reference proteome</keyword>
<reference evidence="2 3" key="1">
    <citation type="submission" date="2023-07" db="EMBL/GenBank/DDBJ databases">
        <title>Genomic Encyclopedia of Type Strains, Phase IV (KMG-IV): sequencing the most valuable type-strain genomes for metagenomic binning, comparative biology and taxonomic classification.</title>
        <authorList>
            <person name="Goeker M."/>
        </authorList>
    </citation>
    <scope>NUCLEOTIDE SEQUENCE [LARGE SCALE GENOMIC DNA]</scope>
    <source>
        <strain evidence="2 3">DSM 16460</strain>
    </source>
</reference>
<evidence type="ECO:0008006" key="4">
    <source>
        <dbReference type="Google" id="ProtNLM"/>
    </source>
</evidence>
<evidence type="ECO:0000256" key="1">
    <source>
        <dbReference type="SAM" id="Phobius"/>
    </source>
</evidence>
<gene>
    <name evidence="2" type="ORF">J2S77_002807</name>
</gene>
<name>A0ABT9VJ26_9BACI</name>